<dbReference type="AlphaFoldDB" id="A0A3N3ZV72"/>
<dbReference type="Proteomes" id="UP000270616">
    <property type="component" value="Unassembled WGS sequence"/>
</dbReference>
<sequence>MVLRHCARDHAVAFGWGVAEATVFFVVPDAWTSYLALRRPGRGFATTASATAGALLGGSVVHGWAARTPPERSADLARRIPAISVAMVAKVDRQMSEHGLPALMIGPFTGTPYKLYARSAGVQGLGLPGFLTWSVPTRMTRFVMVTGAVGALASVARRSGITDPGRGLSRLPWMTPERAEKAVFLVEWGAFYTWFFRSVGRE</sequence>
<dbReference type="RefSeq" id="WP_123824485.1">
    <property type="nucleotide sequence ID" value="NZ_RKMF01000003.1"/>
</dbReference>
<evidence type="ECO:0000313" key="1">
    <source>
        <dbReference type="EMBL" id="ROZ64379.1"/>
    </source>
</evidence>
<name>A0A3N3ZV72_9MICC</name>
<dbReference type="OrthoDB" id="7192068at2"/>
<accession>A0A3N3ZV72</accession>
<organism evidence="1 2">
    <name type="scientific">Kocuria soli</name>
    <dbReference type="NCBI Taxonomy" id="2485125"/>
    <lineage>
        <taxon>Bacteria</taxon>
        <taxon>Bacillati</taxon>
        <taxon>Actinomycetota</taxon>
        <taxon>Actinomycetes</taxon>
        <taxon>Micrococcales</taxon>
        <taxon>Micrococcaceae</taxon>
        <taxon>Kocuria</taxon>
    </lineage>
</organism>
<comment type="caution">
    <text evidence="1">The sequence shown here is derived from an EMBL/GenBank/DDBJ whole genome shotgun (WGS) entry which is preliminary data.</text>
</comment>
<evidence type="ECO:0008006" key="3">
    <source>
        <dbReference type="Google" id="ProtNLM"/>
    </source>
</evidence>
<proteinExistence type="predicted"/>
<reference evidence="1 2" key="1">
    <citation type="submission" date="2018-10" db="EMBL/GenBank/DDBJ databases">
        <title>Kocuria sp. M5W7-7, whole genome shotgun sequence.</title>
        <authorList>
            <person name="Tuo L."/>
        </authorList>
    </citation>
    <scope>NUCLEOTIDE SEQUENCE [LARGE SCALE GENOMIC DNA]</scope>
    <source>
        <strain evidence="1 2">M5W7-7</strain>
    </source>
</reference>
<protein>
    <recommendedName>
        <fullName evidence="3">DedA family protein</fullName>
    </recommendedName>
</protein>
<gene>
    <name evidence="1" type="ORF">EDL96_03825</name>
</gene>
<keyword evidence="2" id="KW-1185">Reference proteome</keyword>
<evidence type="ECO:0000313" key="2">
    <source>
        <dbReference type="Proteomes" id="UP000270616"/>
    </source>
</evidence>
<dbReference type="EMBL" id="RKMF01000003">
    <property type="protein sequence ID" value="ROZ64379.1"/>
    <property type="molecule type" value="Genomic_DNA"/>
</dbReference>